<dbReference type="InterPro" id="IPR001128">
    <property type="entry name" value="Cyt_P450"/>
</dbReference>
<dbReference type="GO" id="GO:0005506">
    <property type="term" value="F:iron ion binding"/>
    <property type="evidence" value="ECO:0007669"/>
    <property type="project" value="InterPro"/>
</dbReference>
<keyword evidence="5 9" id="KW-0479">Metal-binding</keyword>
<comment type="pathway">
    <text evidence="2">Secondary metabolite biosynthesis.</text>
</comment>
<proteinExistence type="inferred from homology"/>
<dbReference type="PANTHER" id="PTHR24305">
    <property type="entry name" value="CYTOCHROME P450"/>
    <property type="match status" value="1"/>
</dbReference>
<evidence type="ECO:0000313" key="12">
    <source>
        <dbReference type="Proteomes" id="UP000703269"/>
    </source>
</evidence>
<dbReference type="PROSITE" id="PS00086">
    <property type="entry name" value="CYTOCHROME_P450"/>
    <property type="match status" value="1"/>
</dbReference>
<protein>
    <submittedName>
        <fullName evidence="11">Cytochrome P450</fullName>
    </submittedName>
</protein>
<feature type="binding site" description="axial binding residue" evidence="9">
    <location>
        <position position="480"/>
    </location>
    <ligand>
        <name>heme</name>
        <dbReference type="ChEBI" id="CHEBI:30413"/>
    </ligand>
    <ligandPart>
        <name>Fe</name>
        <dbReference type="ChEBI" id="CHEBI:18248"/>
    </ligandPart>
</feature>
<dbReference type="AlphaFoldDB" id="A0A9P3G7G5"/>
<dbReference type="SUPFAM" id="SSF48264">
    <property type="entry name" value="Cytochrome P450"/>
    <property type="match status" value="1"/>
</dbReference>
<sequence>MSSLLLVVGAAVSLWLLRRIYRWSTHHSVSYIRGPAAKSRLLGNVRDFMYQENVGDLDFRYFEEYGTVWRMKAPLGSDVLMISDPKALQYIFHKSGYNFPKNTEARIGSFNVTGLSILWAPNGDVHSRHRKIMNPAFTAPQLRSFLPLFRRGSNKMCQMWKDEVLAQAPGGATIAVNKWLARTTLDVIGESAFDYPFGALDDSENEVSKAYHNMFADSVLYPSRWSTIFRALWKFLPDWLLRYVRFIPTREYTRFRHTLNVINKVSKSLIDQKAADLLAGDKTSKDVMSVLVRANASEDPRARLSEEEMVSQMATLTLAGHETTASTLTWLLYELARHPEYQQKMRDELAAKRAELHARGEPDFSMDDLEGMPYLHAALKETLRFHPIVYHLARQAGKDDVIPLAYPVMTDKGEMISEIPVAAGQVIMPNIAVYNRLPQVWGEDAHVWNPMRYIDGSPEAHIRIGMFGNLMSFSAGVRGCIGWRFSLIEMQAIAADLVENFQFSIPKEKPDIMRVPAGIMGPMVKGKMFEGMQMPLHVVAL</sequence>
<dbReference type="InterPro" id="IPR002401">
    <property type="entry name" value="Cyt_P450_E_grp-I"/>
</dbReference>
<dbReference type="Gene3D" id="1.10.630.10">
    <property type="entry name" value="Cytochrome P450"/>
    <property type="match status" value="1"/>
</dbReference>
<evidence type="ECO:0000256" key="5">
    <source>
        <dbReference type="ARBA" id="ARBA00022723"/>
    </source>
</evidence>
<dbReference type="Proteomes" id="UP000703269">
    <property type="component" value="Unassembled WGS sequence"/>
</dbReference>
<name>A0A9P3G7G5_9APHY</name>
<dbReference type="InterPro" id="IPR050121">
    <property type="entry name" value="Cytochrome_P450_monoxygenase"/>
</dbReference>
<dbReference type="GO" id="GO:0004497">
    <property type="term" value="F:monooxygenase activity"/>
    <property type="evidence" value="ECO:0007669"/>
    <property type="project" value="UniProtKB-KW"/>
</dbReference>
<evidence type="ECO:0000256" key="1">
    <source>
        <dbReference type="ARBA" id="ARBA00001971"/>
    </source>
</evidence>
<keyword evidence="4 9" id="KW-0349">Heme</keyword>
<keyword evidence="12" id="KW-1185">Reference proteome</keyword>
<organism evidence="11 12">
    <name type="scientific">Phanerochaete sordida</name>
    <dbReference type="NCBI Taxonomy" id="48140"/>
    <lineage>
        <taxon>Eukaryota</taxon>
        <taxon>Fungi</taxon>
        <taxon>Dikarya</taxon>
        <taxon>Basidiomycota</taxon>
        <taxon>Agaricomycotina</taxon>
        <taxon>Agaricomycetes</taxon>
        <taxon>Polyporales</taxon>
        <taxon>Phanerochaetaceae</taxon>
        <taxon>Phanerochaete</taxon>
    </lineage>
</organism>
<evidence type="ECO:0000256" key="6">
    <source>
        <dbReference type="ARBA" id="ARBA00023002"/>
    </source>
</evidence>
<comment type="similarity">
    <text evidence="3 10">Belongs to the cytochrome P450 family.</text>
</comment>
<dbReference type="PRINTS" id="PR00385">
    <property type="entry name" value="P450"/>
</dbReference>
<evidence type="ECO:0000256" key="2">
    <source>
        <dbReference type="ARBA" id="ARBA00005179"/>
    </source>
</evidence>
<evidence type="ECO:0000313" key="11">
    <source>
        <dbReference type="EMBL" id="GJE88905.1"/>
    </source>
</evidence>
<reference evidence="11 12" key="1">
    <citation type="submission" date="2021-08" db="EMBL/GenBank/DDBJ databases">
        <title>Draft Genome Sequence of Phanerochaete sordida strain YK-624.</title>
        <authorList>
            <person name="Mori T."/>
            <person name="Dohra H."/>
            <person name="Suzuki T."/>
            <person name="Kawagishi H."/>
            <person name="Hirai H."/>
        </authorList>
    </citation>
    <scope>NUCLEOTIDE SEQUENCE [LARGE SCALE GENOMIC DNA]</scope>
    <source>
        <strain evidence="11 12">YK-624</strain>
    </source>
</reference>
<evidence type="ECO:0000256" key="3">
    <source>
        <dbReference type="ARBA" id="ARBA00010617"/>
    </source>
</evidence>
<dbReference type="GO" id="GO:0016705">
    <property type="term" value="F:oxidoreductase activity, acting on paired donors, with incorporation or reduction of molecular oxygen"/>
    <property type="evidence" value="ECO:0007669"/>
    <property type="project" value="InterPro"/>
</dbReference>
<dbReference type="Pfam" id="PF00067">
    <property type="entry name" value="p450"/>
    <property type="match status" value="1"/>
</dbReference>
<dbReference type="InterPro" id="IPR017972">
    <property type="entry name" value="Cyt_P450_CS"/>
</dbReference>
<evidence type="ECO:0000256" key="10">
    <source>
        <dbReference type="RuleBase" id="RU000461"/>
    </source>
</evidence>
<comment type="cofactor">
    <cofactor evidence="1 9">
        <name>heme</name>
        <dbReference type="ChEBI" id="CHEBI:30413"/>
    </cofactor>
</comment>
<dbReference type="EMBL" id="BPQB01000011">
    <property type="protein sequence ID" value="GJE88905.1"/>
    <property type="molecule type" value="Genomic_DNA"/>
</dbReference>
<dbReference type="PANTHER" id="PTHR24305:SF166">
    <property type="entry name" value="CYTOCHROME P450 12A4, MITOCHONDRIAL-RELATED"/>
    <property type="match status" value="1"/>
</dbReference>
<evidence type="ECO:0000256" key="4">
    <source>
        <dbReference type="ARBA" id="ARBA00022617"/>
    </source>
</evidence>
<evidence type="ECO:0000256" key="9">
    <source>
        <dbReference type="PIRSR" id="PIRSR602401-1"/>
    </source>
</evidence>
<keyword evidence="7 9" id="KW-0408">Iron</keyword>
<dbReference type="GO" id="GO:0020037">
    <property type="term" value="F:heme binding"/>
    <property type="evidence" value="ECO:0007669"/>
    <property type="project" value="InterPro"/>
</dbReference>
<dbReference type="CDD" id="cd11069">
    <property type="entry name" value="CYP_FUM15-like"/>
    <property type="match status" value="1"/>
</dbReference>
<gene>
    <name evidence="11" type="ORF">PsYK624_049930</name>
</gene>
<evidence type="ECO:0000256" key="7">
    <source>
        <dbReference type="ARBA" id="ARBA00023004"/>
    </source>
</evidence>
<dbReference type="PRINTS" id="PR00463">
    <property type="entry name" value="EP450I"/>
</dbReference>
<keyword evidence="8 10" id="KW-0503">Monooxygenase</keyword>
<accession>A0A9P3G7G5</accession>
<dbReference type="OrthoDB" id="1470350at2759"/>
<evidence type="ECO:0000256" key="8">
    <source>
        <dbReference type="ARBA" id="ARBA00023033"/>
    </source>
</evidence>
<dbReference type="InterPro" id="IPR036396">
    <property type="entry name" value="Cyt_P450_sf"/>
</dbReference>
<keyword evidence="6 10" id="KW-0560">Oxidoreductase</keyword>
<comment type="caution">
    <text evidence="11">The sequence shown here is derived from an EMBL/GenBank/DDBJ whole genome shotgun (WGS) entry which is preliminary data.</text>
</comment>